<reference evidence="1 2" key="1">
    <citation type="journal article" date="2014" name="PLoS Genet.">
        <title>The Genome of Spironucleus salmonicida Highlights a Fish Pathogen Adapted to Fluctuating Environments.</title>
        <authorList>
            <person name="Xu F."/>
            <person name="Jerlstrom-Hultqvist J."/>
            <person name="Einarsson E."/>
            <person name="Astvaldsson A."/>
            <person name="Svard S.G."/>
            <person name="Andersson J.O."/>
        </authorList>
    </citation>
    <scope>NUCLEOTIDE SEQUENCE [LARGE SCALE GENOMIC DNA]</scope>
    <source>
        <strain evidence="1 2">ATCC 50377</strain>
    </source>
</reference>
<accession>A0A9P8RYW8</accession>
<name>A0A9P8RYW8_9EUKA</name>
<gene>
    <name evidence="1" type="ORF">SS50377_23902</name>
</gene>
<proteinExistence type="predicted"/>
<sequence length="1193" mass="139481">MLSQIKNLKNVIIALGTVKIHELYQHISPDCRQHQNLIQNYLLKIPHLIIKQDQLTLPDQYRIKYLSLNLICSKYPQLSKIYFIISSSLFHGFDQQQLMRFTNLDAKQVSRFVLILVQANLVIQTKGKILFATFILQQEYPEYVLQTFSQINTANTLYDLVEFNKIFQNIVTSVSVLLDSQFKNQNLENTIQQVSNFQACWKPEIFIETLIKYNLIEIKIVGKRKIFIKKQADTKQFISPNFSIFTPIFAPTRVVKLHSLDILQATHGQGLVLLIKQYFTHESTKMSTHLKPMLEANYHMKINESGLITSLKREQHDNSEICKDEAIDSDTVPKGDRAVVLKTILDNVQFIEIFQLFHILQLKIYAQGDFVKIDNKYRIRFLQQCQKQYNIQSVTINGIQFLFLKDNGTTEESIANCLNKENTFENQYFLNSQQEHQLYLLDTIKNLSELIIFNKIFRDSCFYVDSLLAYLTPQQLINIDYNLGICVLQNICEFTQRQMLNTPVILLPIDLQVLILKNYQDYIKFKSFITIEIKKLLQLGFLEQIPLKIGINDFYIARINNTSCEKIAIRIRSVFQFEVTKFIDKEYCSIIEDLTFINKTEAQYFIEYSYQIQSFKIPFIFANYFYQLLTILNQQVTKTFPFPSYINLELDKNLIIDTEYNEIIQNIHNILQIQNFCPQQEKLKIKKYLHNVSGSIIHIEQLQIENITQNQILVTIIKLKQQNSIRAKKAIYFLNQKRFLPFDLDNLSQFHVVINQDLTTKSHHRQKSSEELSKLHQKRVITHVSHIDNKEYLRFSSLQRINKSVISARLHKMHFQHFKPHKLNIQYTVKKQHQNTISTKVSLPFSIKKSIFQFAESTLQLKKGSWGEYLNLRDTSKSPEIYELYVQIIKDQTVPKDCILQDFFYASGLLTKDFKLPRAIRYAPFVKTFKFDHSEASGVQLSILQDLALVRNVLIFDDKTVKTSEMLAQNDAEFVEIEAEIANSGAFPFHFDLKITAFDQKEIDDLDTSIMSLQNSQQIAVASVYDDILEQSQFSLRRSSYKGGYEEGKNADIGADQQVKCELETQNQVVLLLNEQQQESLIQKFTCNEIELVGSKNGFQEELPEEFIRDISICILDFIYVNPGNNVMSMLCKFFMVLPVVIIRVINVLSYDFLVEIRDSRGYVARCLTGKVEEESWTLRTSYENYRRFVQQE</sequence>
<dbReference type="GeneID" id="94297925"/>
<organism evidence="1 2">
    <name type="scientific">Spironucleus salmonicida</name>
    <dbReference type="NCBI Taxonomy" id="348837"/>
    <lineage>
        <taxon>Eukaryota</taxon>
        <taxon>Metamonada</taxon>
        <taxon>Diplomonadida</taxon>
        <taxon>Hexamitidae</taxon>
        <taxon>Hexamitinae</taxon>
        <taxon>Spironucleus</taxon>
    </lineage>
</organism>
<keyword evidence="2" id="KW-1185">Reference proteome</keyword>
<comment type="caution">
    <text evidence="1">The sequence shown here is derived from an EMBL/GenBank/DDBJ whole genome shotgun (WGS) entry which is preliminary data.</text>
</comment>
<dbReference type="Proteomes" id="UP000018208">
    <property type="component" value="Unassembled WGS sequence"/>
</dbReference>
<dbReference type="EMBL" id="AUWU02000004">
    <property type="protein sequence ID" value="KAH0573967.1"/>
    <property type="molecule type" value="Genomic_DNA"/>
</dbReference>
<dbReference type="KEGG" id="ssao:94297925"/>
<protein>
    <submittedName>
        <fullName evidence="1">Uncharacterized protein</fullName>
    </submittedName>
</protein>
<evidence type="ECO:0000313" key="2">
    <source>
        <dbReference type="Proteomes" id="UP000018208"/>
    </source>
</evidence>
<dbReference type="RefSeq" id="XP_067764740.1">
    <property type="nucleotide sequence ID" value="XM_067907766.1"/>
</dbReference>
<evidence type="ECO:0000313" key="1">
    <source>
        <dbReference type="EMBL" id="KAH0573967.1"/>
    </source>
</evidence>
<dbReference type="AlphaFoldDB" id="A0A9P8RYW8"/>